<sequence length="159" mass="17148">MPRVLPAQSLGCQSPSCSSLGVLQCLQCEKLGHAAAFCTSECFKSHWASHSQLLKGATSPAAEKSPLRATKSNAPAALPALERTATGTLLQHTSPPASARSFTAQPFTQQNCGARERSVGWAFHHHGNQHGSPFRQYHGTNQHIPMQRVVLANGADWRR</sequence>
<comment type="caution">
    <text evidence="2">The sequence shown here is derived from an EMBL/GenBank/DDBJ whole genome shotgun (WGS) entry which is preliminary data.</text>
</comment>
<dbReference type="Pfam" id="PF15801">
    <property type="entry name" value="zf-C6H2"/>
    <property type="match status" value="1"/>
</dbReference>
<evidence type="ECO:0000313" key="2">
    <source>
        <dbReference type="EMBL" id="KAK9817049.1"/>
    </source>
</evidence>
<dbReference type="Proteomes" id="UP001489004">
    <property type="component" value="Unassembled WGS sequence"/>
</dbReference>
<evidence type="ECO:0000259" key="1">
    <source>
        <dbReference type="Pfam" id="PF15801"/>
    </source>
</evidence>
<organism evidence="2 3">
    <name type="scientific">[Myrmecia] bisecta</name>
    <dbReference type="NCBI Taxonomy" id="41462"/>
    <lineage>
        <taxon>Eukaryota</taxon>
        <taxon>Viridiplantae</taxon>
        <taxon>Chlorophyta</taxon>
        <taxon>core chlorophytes</taxon>
        <taxon>Trebouxiophyceae</taxon>
        <taxon>Trebouxiales</taxon>
        <taxon>Trebouxiaceae</taxon>
        <taxon>Myrmecia</taxon>
    </lineage>
</organism>
<accession>A0AAW1Q9V6</accession>
<feature type="domain" description="C6H2-type" evidence="1">
    <location>
        <begin position="12"/>
        <end position="53"/>
    </location>
</feature>
<dbReference type="EMBL" id="JALJOR010000005">
    <property type="protein sequence ID" value="KAK9817049.1"/>
    <property type="molecule type" value="Genomic_DNA"/>
</dbReference>
<proteinExistence type="predicted"/>
<name>A0AAW1Q9V6_9CHLO</name>
<protein>
    <recommendedName>
        <fullName evidence="1">C6H2-type domain-containing protein</fullName>
    </recommendedName>
</protein>
<dbReference type="InterPro" id="IPR031615">
    <property type="entry name" value="Zfn-C6H2"/>
</dbReference>
<gene>
    <name evidence="2" type="ORF">WJX72_008895</name>
</gene>
<evidence type="ECO:0000313" key="3">
    <source>
        <dbReference type="Proteomes" id="UP001489004"/>
    </source>
</evidence>
<keyword evidence="3" id="KW-1185">Reference proteome</keyword>
<reference evidence="2 3" key="1">
    <citation type="journal article" date="2024" name="Nat. Commun.">
        <title>Phylogenomics reveals the evolutionary origins of lichenization in chlorophyte algae.</title>
        <authorList>
            <person name="Puginier C."/>
            <person name="Libourel C."/>
            <person name="Otte J."/>
            <person name="Skaloud P."/>
            <person name="Haon M."/>
            <person name="Grisel S."/>
            <person name="Petersen M."/>
            <person name="Berrin J.G."/>
            <person name="Delaux P.M."/>
            <person name="Dal Grande F."/>
            <person name="Keller J."/>
        </authorList>
    </citation>
    <scope>NUCLEOTIDE SEQUENCE [LARGE SCALE GENOMIC DNA]</scope>
    <source>
        <strain evidence="2 3">SAG 2043</strain>
    </source>
</reference>
<dbReference type="AlphaFoldDB" id="A0AAW1Q9V6"/>